<gene>
    <name evidence="3" type="ORF">C8N43_1938</name>
</gene>
<sequence>MLKWVLGLCAALYGILLYFGEPTPEELAAREARELQQVTRSETVALVTQSLSEEEAEPEPAPVLSQTPEPTSEPTSEIESPVLVSASPSTDATAEPTPVVTATTIAEPAPQLETQAEPEQSASAASSNEIWRVTARAVNLRAGPSTNNAVVGRATLNDSAEIIEMLPSGWAKVYILETGTEAFMSAQFLAAPE</sequence>
<evidence type="ECO:0000256" key="1">
    <source>
        <dbReference type="SAM" id="MobiDB-lite"/>
    </source>
</evidence>
<reference evidence="3 4" key="1">
    <citation type="submission" date="2018-04" db="EMBL/GenBank/DDBJ databases">
        <title>Genomic Encyclopedia of Archaeal and Bacterial Type Strains, Phase II (KMG-II): from individual species to whole genera.</title>
        <authorList>
            <person name="Goeker M."/>
        </authorList>
    </citation>
    <scope>NUCLEOTIDE SEQUENCE [LARGE SCALE GENOMIC DNA]</scope>
    <source>
        <strain evidence="3 4">DSM 100977</strain>
    </source>
</reference>
<evidence type="ECO:0000259" key="2">
    <source>
        <dbReference type="Pfam" id="PF08239"/>
    </source>
</evidence>
<name>A0A2T6BMI8_9RHOB</name>
<evidence type="ECO:0000313" key="3">
    <source>
        <dbReference type="EMBL" id="PTX57271.1"/>
    </source>
</evidence>
<dbReference type="RefSeq" id="WP_107845382.1">
    <property type="nucleotide sequence ID" value="NZ_QBKS01000001.1"/>
</dbReference>
<evidence type="ECO:0000313" key="4">
    <source>
        <dbReference type="Proteomes" id="UP000243978"/>
    </source>
</evidence>
<dbReference type="EMBL" id="QBKS01000001">
    <property type="protein sequence ID" value="PTX57271.1"/>
    <property type="molecule type" value="Genomic_DNA"/>
</dbReference>
<dbReference type="Proteomes" id="UP000243978">
    <property type="component" value="Unassembled WGS sequence"/>
</dbReference>
<accession>A0A2T6BMI8</accession>
<comment type="caution">
    <text evidence="3">The sequence shown here is derived from an EMBL/GenBank/DDBJ whole genome shotgun (WGS) entry which is preliminary data.</text>
</comment>
<dbReference type="OrthoDB" id="7433551at2"/>
<feature type="domain" description="SH3b" evidence="2">
    <location>
        <begin position="137"/>
        <end position="189"/>
    </location>
</feature>
<proteinExistence type="predicted"/>
<organism evidence="3 4">
    <name type="scientific">Litoreibacter ponti</name>
    <dbReference type="NCBI Taxonomy" id="1510457"/>
    <lineage>
        <taxon>Bacteria</taxon>
        <taxon>Pseudomonadati</taxon>
        <taxon>Pseudomonadota</taxon>
        <taxon>Alphaproteobacteria</taxon>
        <taxon>Rhodobacterales</taxon>
        <taxon>Roseobacteraceae</taxon>
        <taxon>Litoreibacter</taxon>
    </lineage>
</organism>
<feature type="compositionally biased region" description="Low complexity" evidence="1">
    <location>
        <begin position="65"/>
        <end position="81"/>
    </location>
</feature>
<keyword evidence="4" id="KW-1185">Reference proteome</keyword>
<protein>
    <submittedName>
        <fullName evidence="3">SH3 domain-containing protein</fullName>
    </submittedName>
</protein>
<dbReference type="Gene3D" id="2.30.30.40">
    <property type="entry name" value="SH3 Domains"/>
    <property type="match status" value="1"/>
</dbReference>
<dbReference type="AlphaFoldDB" id="A0A2T6BMI8"/>
<dbReference type="Pfam" id="PF08239">
    <property type="entry name" value="SH3_3"/>
    <property type="match status" value="1"/>
</dbReference>
<feature type="region of interest" description="Disordered" evidence="1">
    <location>
        <begin position="48"/>
        <end position="97"/>
    </location>
</feature>
<dbReference type="InterPro" id="IPR003646">
    <property type="entry name" value="SH3-like_bac-type"/>
</dbReference>